<dbReference type="Gene3D" id="3.40.30.10">
    <property type="entry name" value="Glutaredoxin"/>
    <property type="match status" value="1"/>
</dbReference>
<dbReference type="Pfam" id="PF14289">
    <property type="entry name" value="DUF4369"/>
    <property type="match status" value="1"/>
</dbReference>
<dbReference type="EMBL" id="JBHUMA010000006">
    <property type="protein sequence ID" value="MFD2599067.1"/>
    <property type="molecule type" value="Genomic_DNA"/>
</dbReference>
<comment type="caution">
    <text evidence="6">The sequence shown here is derived from an EMBL/GenBank/DDBJ whole genome shotgun (WGS) entry which is preliminary data.</text>
</comment>
<dbReference type="PANTHER" id="PTHR42852:SF6">
    <property type="entry name" value="THIOL:DISULFIDE INTERCHANGE PROTEIN DSBE"/>
    <property type="match status" value="1"/>
</dbReference>
<dbReference type="PANTHER" id="PTHR42852">
    <property type="entry name" value="THIOL:DISULFIDE INTERCHANGE PROTEIN DSBE"/>
    <property type="match status" value="1"/>
</dbReference>
<comment type="subcellular location">
    <subcellularLocation>
        <location evidence="1">Cell envelope</location>
    </subcellularLocation>
</comment>
<dbReference type="InterPro" id="IPR025380">
    <property type="entry name" value="DUF4369"/>
</dbReference>
<dbReference type="Pfam" id="PF13905">
    <property type="entry name" value="Thioredoxin_8"/>
    <property type="match status" value="1"/>
</dbReference>
<protein>
    <submittedName>
        <fullName evidence="6">Thioredoxin-like domain-containing protein</fullName>
    </submittedName>
</protein>
<reference evidence="7" key="1">
    <citation type="journal article" date="2019" name="Int. J. Syst. Evol. Microbiol.">
        <title>The Global Catalogue of Microorganisms (GCM) 10K type strain sequencing project: providing services to taxonomists for standard genome sequencing and annotation.</title>
        <authorList>
            <consortium name="The Broad Institute Genomics Platform"/>
            <consortium name="The Broad Institute Genome Sequencing Center for Infectious Disease"/>
            <person name="Wu L."/>
            <person name="Ma J."/>
        </authorList>
    </citation>
    <scope>NUCLEOTIDE SEQUENCE [LARGE SCALE GENOMIC DNA]</scope>
    <source>
        <strain evidence="7">KCTC 42248</strain>
    </source>
</reference>
<evidence type="ECO:0000256" key="2">
    <source>
        <dbReference type="ARBA" id="ARBA00022748"/>
    </source>
</evidence>
<dbReference type="PROSITE" id="PS51352">
    <property type="entry name" value="THIOREDOXIN_2"/>
    <property type="match status" value="1"/>
</dbReference>
<evidence type="ECO:0000313" key="7">
    <source>
        <dbReference type="Proteomes" id="UP001597393"/>
    </source>
</evidence>
<name>A0ABW5NJ51_9SPHI</name>
<keyword evidence="7" id="KW-1185">Reference proteome</keyword>
<proteinExistence type="predicted"/>
<dbReference type="SUPFAM" id="SSF52833">
    <property type="entry name" value="Thioredoxin-like"/>
    <property type="match status" value="1"/>
</dbReference>
<evidence type="ECO:0000259" key="5">
    <source>
        <dbReference type="PROSITE" id="PS51352"/>
    </source>
</evidence>
<dbReference type="InterPro" id="IPR050553">
    <property type="entry name" value="Thioredoxin_ResA/DsbE_sf"/>
</dbReference>
<accession>A0ABW5NJ51</accession>
<dbReference type="InterPro" id="IPR013766">
    <property type="entry name" value="Thioredoxin_domain"/>
</dbReference>
<dbReference type="CDD" id="cd02966">
    <property type="entry name" value="TlpA_like_family"/>
    <property type="match status" value="1"/>
</dbReference>
<keyword evidence="2" id="KW-0201">Cytochrome c-type biogenesis</keyword>
<keyword evidence="4" id="KW-0676">Redox-active center</keyword>
<dbReference type="Proteomes" id="UP001597393">
    <property type="component" value="Unassembled WGS sequence"/>
</dbReference>
<keyword evidence="3" id="KW-1015">Disulfide bond</keyword>
<dbReference type="InterPro" id="IPR012336">
    <property type="entry name" value="Thioredoxin-like_fold"/>
</dbReference>
<feature type="domain" description="Thioredoxin" evidence="5">
    <location>
        <begin position="201"/>
        <end position="344"/>
    </location>
</feature>
<evidence type="ECO:0000313" key="6">
    <source>
        <dbReference type="EMBL" id="MFD2599067.1"/>
    </source>
</evidence>
<evidence type="ECO:0000256" key="3">
    <source>
        <dbReference type="ARBA" id="ARBA00023157"/>
    </source>
</evidence>
<dbReference type="InterPro" id="IPR036249">
    <property type="entry name" value="Thioredoxin-like_sf"/>
</dbReference>
<gene>
    <name evidence="6" type="ORF">ACFSQ3_08885</name>
</gene>
<sequence>MMFRFFFLLIICIMVGNPHILLSSDNDNFRIKGSVEGSSGAKAYLVDIGIFYRLIDNGIILDSCEIENDKFEFKGNVNIPTWCAIKIPEMTKAYQIFILERGDIEVAGHIDKLHESNIFSEGSENDVLKNYNKRSYSLEEKLAMISENPESIVSLHVLDMLLYRSEIDLSQAHSHFSKLSEDIRRSEMGNIVYKRIEQLEHNNWQVLPAFIGTDISGEKISFRDFKGQYVIIDFWATWCQPCMEDMPKLVDIYEKYQDSLEVISVSLDRDINLCRETIEKANMNWRQICSGDASRGVLPLMFNVDAVPRAIIFDKNQNLIYDSSTSEVKFHDFLEDRFFKNSRL</sequence>
<organism evidence="6 7">
    <name type="scientific">Sphingobacterium corticis</name>
    <dbReference type="NCBI Taxonomy" id="1812823"/>
    <lineage>
        <taxon>Bacteria</taxon>
        <taxon>Pseudomonadati</taxon>
        <taxon>Bacteroidota</taxon>
        <taxon>Sphingobacteriia</taxon>
        <taxon>Sphingobacteriales</taxon>
        <taxon>Sphingobacteriaceae</taxon>
        <taxon>Sphingobacterium</taxon>
    </lineage>
</organism>
<evidence type="ECO:0000256" key="1">
    <source>
        <dbReference type="ARBA" id="ARBA00004196"/>
    </source>
</evidence>
<dbReference type="RefSeq" id="WP_380869196.1">
    <property type="nucleotide sequence ID" value="NZ_JBHUMA010000006.1"/>
</dbReference>
<evidence type="ECO:0000256" key="4">
    <source>
        <dbReference type="ARBA" id="ARBA00023284"/>
    </source>
</evidence>